<dbReference type="EMBL" id="JAGTXO010000040">
    <property type="protein sequence ID" value="KAG8459466.1"/>
    <property type="molecule type" value="Genomic_DNA"/>
</dbReference>
<evidence type="ECO:0000256" key="8">
    <source>
        <dbReference type="SAM" id="MobiDB-lite"/>
    </source>
</evidence>
<dbReference type="PANTHER" id="PTHR10552:SF6">
    <property type="entry name" value="U2 SMALL NUCLEAR RIBONUCLEOPROTEIN A"/>
    <property type="match status" value="1"/>
</dbReference>
<dbReference type="SMART" id="SM00446">
    <property type="entry name" value="LRRcap"/>
    <property type="match status" value="1"/>
</dbReference>
<evidence type="ECO:0000256" key="5">
    <source>
        <dbReference type="ARBA" id="ARBA00023187"/>
    </source>
</evidence>
<protein>
    <recommendedName>
        <fullName evidence="9">U2A'/phosphoprotein 32 family A C-terminal domain-containing protein</fullName>
    </recommendedName>
</protein>
<keyword evidence="5" id="KW-0508">mRNA splicing</keyword>
<name>A0A8J5X6K0_DIALT</name>
<dbReference type="InterPro" id="IPR032675">
    <property type="entry name" value="LRR_dom_sf"/>
</dbReference>
<comment type="subcellular location">
    <subcellularLocation>
        <location evidence="1">Nucleus</location>
    </subcellularLocation>
</comment>
<feature type="domain" description="U2A'/phosphoprotein 32 family A C-terminal" evidence="9">
    <location>
        <begin position="127"/>
        <end position="145"/>
    </location>
</feature>
<gene>
    <name evidence="10" type="ORF">KFE25_012801</name>
</gene>
<keyword evidence="3" id="KW-0507">mRNA processing</keyword>
<dbReference type="OMA" id="PQFTNTM"/>
<dbReference type="GO" id="GO:0005681">
    <property type="term" value="C:spliceosomal complex"/>
    <property type="evidence" value="ECO:0007669"/>
    <property type="project" value="UniProtKB-KW"/>
</dbReference>
<organism evidence="10 11">
    <name type="scientific">Diacronema lutheri</name>
    <name type="common">Unicellular marine alga</name>
    <name type="synonym">Monochrysis lutheri</name>
    <dbReference type="NCBI Taxonomy" id="2081491"/>
    <lineage>
        <taxon>Eukaryota</taxon>
        <taxon>Haptista</taxon>
        <taxon>Haptophyta</taxon>
        <taxon>Pavlovophyceae</taxon>
        <taxon>Pavlovales</taxon>
        <taxon>Pavlovaceae</taxon>
        <taxon>Diacronema</taxon>
    </lineage>
</organism>
<evidence type="ECO:0000256" key="6">
    <source>
        <dbReference type="ARBA" id="ARBA00023242"/>
    </source>
</evidence>
<reference evidence="10" key="1">
    <citation type="submission" date="2021-05" db="EMBL/GenBank/DDBJ databases">
        <title>The genome of the haptophyte Pavlova lutheri (Diacronema luteri, Pavlovales) - a model for lipid biosynthesis in eukaryotic algae.</title>
        <authorList>
            <person name="Hulatt C.J."/>
            <person name="Posewitz M.C."/>
        </authorList>
    </citation>
    <scope>NUCLEOTIDE SEQUENCE</scope>
    <source>
        <strain evidence="10">NIVA-4/92</strain>
    </source>
</reference>
<evidence type="ECO:0000256" key="2">
    <source>
        <dbReference type="ARBA" id="ARBA00022614"/>
    </source>
</evidence>
<dbReference type="FunFam" id="3.80.10.10:FF:000026">
    <property type="entry name" value="U2 small nuclear ribonucleoprotein A"/>
    <property type="match status" value="1"/>
</dbReference>
<accession>A0A8J5X6K0</accession>
<evidence type="ECO:0000256" key="7">
    <source>
        <dbReference type="ARBA" id="ARBA00024196"/>
    </source>
</evidence>
<evidence type="ECO:0000313" key="10">
    <source>
        <dbReference type="EMBL" id="KAG8459466.1"/>
    </source>
</evidence>
<dbReference type="OrthoDB" id="433501at2759"/>
<dbReference type="PROSITE" id="PS51450">
    <property type="entry name" value="LRR"/>
    <property type="match status" value="1"/>
</dbReference>
<evidence type="ECO:0000259" key="9">
    <source>
        <dbReference type="SMART" id="SM00446"/>
    </source>
</evidence>
<comment type="similarity">
    <text evidence="7">Belongs to the U2 small nuclear ribonucleoprotein A family.</text>
</comment>
<keyword evidence="11" id="KW-1185">Reference proteome</keyword>
<keyword evidence="3" id="KW-0747">Spliceosome</keyword>
<evidence type="ECO:0000256" key="4">
    <source>
        <dbReference type="ARBA" id="ARBA00022737"/>
    </source>
</evidence>
<comment type="caution">
    <text evidence="10">The sequence shown here is derived from an EMBL/GenBank/DDBJ whole genome shotgun (WGS) entry which is preliminary data.</text>
</comment>
<dbReference type="AlphaFoldDB" id="A0A8J5X6K0"/>
<feature type="region of interest" description="Disordered" evidence="8">
    <location>
        <begin position="164"/>
        <end position="213"/>
    </location>
</feature>
<sequence length="276" mass="28998">MRLTAELIAKRPQFINPLMERELDLRGQRIPAIENLSATQDQFDAIDLSNNDVQKLESVTVLRRLKMLLFANNKLSRVADGVGASFPALQYLVLTNNDFAKLSDLDPLASLASLRALALTDNAVTKLAGYRSYVLHLLPALRSLDFQKVKPQEVKAAVEQFGSVVTNGRGPSKPPAERADGAGAKRPRSGAPAAAADAAADSAPPAPKAAKAAERALLPPELVAAAREALASADSLEEVQRLETALKARNADALRAALRARAGAPAGADGGADGGS</sequence>
<keyword evidence="2" id="KW-0433">Leucine-rich repeat</keyword>
<dbReference type="PANTHER" id="PTHR10552">
    <property type="entry name" value="U2 SMALL NUCLEAR RIBONUCLEOPROTEIN A"/>
    <property type="match status" value="1"/>
</dbReference>
<dbReference type="InterPro" id="IPR003603">
    <property type="entry name" value="U2A'_phosphoprotein32A_C"/>
</dbReference>
<keyword evidence="4" id="KW-0677">Repeat</keyword>
<evidence type="ECO:0000313" key="11">
    <source>
        <dbReference type="Proteomes" id="UP000751190"/>
    </source>
</evidence>
<dbReference type="Proteomes" id="UP000751190">
    <property type="component" value="Unassembled WGS sequence"/>
</dbReference>
<dbReference type="GO" id="GO:0030620">
    <property type="term" value="F:U2 snRNA binding"/>
    <property type="evidence" value="ECO:0007669"/>
    <property type="project" value="InterPro"/>
</dbReference>
<dbReference type="InterPro" id="IPR044640">
    <property type="entry name" value="RU2A"/>
</dbReference>
<proteinExistence type="inferred from homology"/>
<dbReference type="Pfam" id="PF14580">
    <property type="entry name" value="LRR_9"/>
    <property type="match status" value="1"/>
</dbReference>
<evidence type="ECO:0000256" key="3">
    <source>
        <dbReference type="ARBA" id="ARBA00022728"/>
    </source>
</evidence>
<dbReference type="SUPFAM" id="SSF52058">
    <property type="entry name" value="L domain-like"/>
    <property type="match status" value="1"/>
</dbReference>
<dbReference type="GO" id="GO:0000398">
    <property type="term" value="P:mRNA splicing, via spliceosome"/>
    <property type="evidence" value="ECO:0007669"/>
    <property type="project" value="InterPro"/>
</dbReference>
<keyword evidence="6" id="KW-0539">Nucleus</keyword>
<feature type="compositionally biased region" description="Low complexity" evidence="8">
    <location>
        <begin position="181"/>
        <end position="203"/>
    </location>
</feature>
<dbReference type="Gene3D" id="3.80.10.10">
    <property type="entry name" value="Ribonuclease Inhibitor"/>
    <property type="match status" value="1"/>
</dbReference>
<evidence type="ECO:0000256" key="1">
    <source>
        <dbReference type="ARBA" id="ARBA00004123"/>
    </source>
</evidence>
<dbReference type="InterPro" id="IPR001611">
    <property type="entry name" value="Leu-rich_rpt"/>
</dbReference>